<dbReference type="Gene3D" id="3.30.450.40">
    <property type="match status" value="1"/>
</dbReference>
<dbReference type="InterPro" id="IPR003018">
    <property type="entry name" value="GAF"/>
</dbReference>
<reference evidence="9 10" key="1">
    <citation type="submission" date="2021-02" db="EMBL/GenBank/DDBJ databases">
        <title>De Novo genome assembly of isolated myxobacteria.</title>
        <authorList>
            <person name="Stevens D.C."/>
        </authorList>
    </citation>
    <scope>NUCLEOTIDE SEQUENCE [LARGE SCALE GENOMIC DNA]</scope>
    <source>
        <strain evidence="10">SCPEA02</strain>
    </source>
</reference>
<dbReference type="InterPro" id="IPR000700">
    <property type="entry name" value="PAS-assoc_C"/>
</dbReference>
<keyword evidence="5" id="KW-0418">Kinase</keyword>
<dbReference type="Gene3D" id="3.30.450.20">
    <property type="entry name" value="PAS domain"/>
    <property type="match status" value="3"/>
</dbReference>
<name>A0ABX7NT07_9BACT</name>
<evidence type="ECO:0000259" key="6">
    <source>
        <dbReference type="PROSITE" id="PS50109"/>
    </source>
</evidence>
<evidence type="ECO:0000256" key="2">
    <source>
        <dbReference type="ARBA" id="ARBA00012438"/>
    </source>
</evidence>
<dbReference type="NCBIfam" id="TIGR00229">
    <property type="entry name" value="sensory_box"/>
    <property type="match status" value="3"/>
</dbReference>
<dbReference type="EC" id="2.7.13.3" evidence="2"/>
<dbReference type="InterPro" id="IPR029016">
    <property type="entry name" value="GAF-like_dom_sf"/>
</dbReference>
<dbReference type="InterPro" id="IPR013655">
    <property type="entry name" value="PAS_fold_3"/>
</dbReference>
<dbReference type="CDD" id="cd00075">
    <property type="entry name" value="HATPase"/>
    <property type="match status" value="1"/>
</dbReference>
<feature type="domain" description="PAS" evidence="7">
    <location>
        <begin position="262"/>
        <end position="333"/>
    </location>
</feature>
<dbReference type="InterPro" id="IPR003594">
    <property type="entry name" value="HATPase_dom"/>
</dbReference>
<protein>
    <recommendedName>
        <fullName evidence="2">histidine kinase</fullName>
        <ecNumber evidence="2">2.7.13.3</ecNumber>
    </recommendedName>
</protein>
<feature type="domain" description="PAC" evidence="8">
    <location>
        <begin position="216"/>
        <end position="268"/>
    </location>
</feature>
<keyword evidence="10" id="KW-1185">Reference proteome</keyword>
<evidence type="ECO:0000256" key="1">
    <source>
        <dbReference type="ARBA" id="ARBA00000085"/>
    </source>
</evidence>
<organism evidence="9 10">
    <name type="scientific">Pyxidicoccus parkwayensis</name>
    <dbReference type="NCBI Taxonomy" id="2813578"/>
    <lineage>
        <taxon>Bacteria</taxon>
        <taxon>Pseudomonadati</taxon>
        <taxon>Myxococcota</taxon>
        <taxon>Myxococcia</taxon>
        <taxon>Myxococcales</taxon>
        <taxon>Cystobacterineae</taxon>
        <taxon>Myxococcaceae</taxon>
        <taxon>Pyxidicoccus</taxon>
    </lineage>
</organism>
<dbReference type="SUPFAM" id="SSF55781">
    <property type="entry name" value="GAF domain-like"/>
    <property type="match status" value="1"/>
</dbReference>
<evidence type="ECO:0000313" key="9">
    <source>
        <dbReference type="EMBL" id="QSQ21504.1"/>
    </source>
</evidence>
<dbReference type="Gene3D" id="1.10.287.130">
    <property type="match status" value="1"/>
</dbReference>
<dbReference type="PROSITE" id="PS50109">
    <property type="entry name" value="HIS_KIN"/>
    <property type="match status" value="1"/>
</dbReference>
<dbReference type="SMART" id="SM00388">
    <property type="entry name" value="HisKA"/>
    <property type="match status" value="1"/>
</dbReference>
<dbReference type="Gene3D" id="2.10.70.100">
    <property type="match status" value="1"/>
</dbReference>
<gene>
    <name evidence="9" type="ORF">JY651_41025</name>
</gene>
<feature type="domain" description="PAS" evidence="7">
    <location>
        <begin position="140"/>
        <end position="213"/>
    </location>
</feature>
<dbReference type="Pfam" id="PF08447">
    <property type="entry name" value="PAS_3"/>
    <property type="match status" value="3"/>
</dbReference>
<sequence>MLERSSPPALPTDDELHFRTFAAAMPQIVWTSTANGDTNYFNPAWHAFTGLPTDLIGSAAWDAALHPDELADAVSTCHQAEANGAPYSLELRLRRADGTFRWHHAQSMPVKNPDGSVRFRLGTAIDIHEQRLARSRLEDSEQRLAMALEASNLGTWDWDIATDSLRFDARCEQAFGMTPGSFRGTFYKDFIQLVHPEDRARVIAHVDASVRERSTYRLDYRTIWRDGGIHWVQAIGRAHYDADGRPTRMAGTVANIDERRTHDERFEHVVQTAGLGLWYCDLPLDVIACNAIYRAQHGLPAEGPVTRELMRRQIHPEDRAHVANSVRLAIEELVPYDIRFRVMHSGEVRWIRSQGRVFCDAHGRPKRFDGITFDVTAEQQLQESLRQTLHEKHESLQTLEVVNAAGQALAAELQLEKLVQGVTDAATRLCRAAFGAFFYNVLNERGESYMLYTLSGAPKEAFSKFPMPRSTPVFEPTFKGTGIVRSDDITKDPRYGHNPPRRGMPEGHLPVRSYLAVPVVSRSGEVIGGLFFGHPTPGTFTAREETLVAGLAAQVAVAMDNARLFQRAQDAISARDTFLSIASHELRTPITSMKLQAEYMRRRIAAGDPSAFEPERVTRLVEQTERSIGRLSRLVEDMLDISRIAMGRLNIQLEAVDLAELTRDVVERFRQQLTDAGHALDVRLTSGIVGRWDRYRLEQVLTNLLTNALKYAPGSPLTVTAQAAGGSAVLEVEDRGPGIASEFQQRIFERFERLVGANEVSGLGLGLHIARHIVEAHGGTLRVRSAPGEGACFIAELPVAGPPQDASTAK</sequence>
<dbReference type="SMART" id="SM00387">
    <property type="entry name" value="HATPase_c"/>
    <property type="match status" value="1"/>
</dbReference>
<feature type="domain" description="Histidine kinase" evidence="6">
    <location>
        <begin position="581"/>
        <end position="801"/>
    </location>
</feature>
<evidence type="ECO:0000256" key="4">
    <source>
        <dbReference type="ARBA" id="ARBA00022679"/>
    </source>
</evidence>
<dbReference type="Pfam" id="PF02518">
    <property type="entry name" value="HATPase_c"/>
    <property type="match status" value="1"/>
</dbReference>
<dbReference type="SUPFAM" id="SSF55785">
    <property type="entry name" value="PYP-like sensor domain (PAS domain)"/>
    <property type="match status" value="3"/>
</dbReference>
<dbReference type="PANTHER" id="PTHR43304">
    <property type="entry name" value="PHYTOCHROME-LIKE PROTEIN CPH1"/>
    <property type="match status" value="1"/>
</dbReference>
<dbReference type="SMART" id="SM00091">
    <property type="entry name" value="PAS"/>
    <property type="match status" value="3"/>
</dbReference>
<dbReference type="SUPFAM" id="SSF55874">
    <property type="entry name" value="ATPase domain of HSP90 chaperone/DNA topoisomerase II/histidine kinase"/>
    <property type="match status" value="1"/>
</dbReference>
<dbReference type="PRINTS" id="PR00344">
    <property type="entry name" value="BCTRLSENSOR"/>
</dbReference>
<feature type="domain" description="PAC" evidence="8">
    <location>
        <begin position="87"/>
        <end position="139"/>
    </location>
</feature>
<proteinExistence type="predicted"/>
<dbReference type="InterPro" id="IPR001610">
    <property type="entry name" value="PAC"/>
</dbReference>
<keyword evidence="3" id="KW-0597">Phosphoprotein</keyword>
<dbReference type="InterPro" id="IPR003661">
    <property type="entry name" value="HisK_dim/P_dom"/>
</dbReference>
<dbReference type="InterPro" id="IPR000014">
    <property type="entry name" value="PAS"/>
</dbReference>
<comment type="catalytic activity">
    <reaction evidence="1">
        <text>ATP + protein L-histidine = ADP + protein N-phospho-L-histidine.</text>
        <dbReference type="EC" id="2.7.13.3"/>
    </reaction>
</comment>
<dbReference type="SMART" id="SM00086">
    <property type="entry name" value="PAC"/>
    <property type="match status" value="3"/>
</dbReference>
<dbReference type="CDD" id="cd00130">
    <property type="entry name" value="PAS"/>
    <property type="match status" value="3"/>
</dbReference>
<dbReference type="CDD" id="cd00082">
    <property type="entry name" value="HisKA"/>
    <property type="match status" value="1"/>
</dbReference>
<dbReference type="InterPro" id="IPR004358">
    <property type="entry name" value="Sig_transdc_His_kin-like_C"/>
</dbReference>
<dbReference type="PANTHER" id="PTHR43304:SF1">
    <property type="entry name" value="PAC DOMAIN-CONTAINING PROTEIN"/>
    <property type="match status" value="1"/>
</dbReference>
<evidence type="ECO:0000259" key="8">
    <source>
        <dbReference type="PROSITE" id="PS50113"/>
    </source>
</evidence>
<dbReference type="Proteomes" id="UP000662747">
    <property type="component" value="Chromosome"/>
</dbReference>
<accession>A0ABX7NT07</accession>
<evidence type="ECO:0000256" key="3">
    <source>
        <dbReference type="ARBA" id="ARBA00022553"/>
    </source>
</evidence>
<feature type="domain" description="PAC" evidence="8">
    <location>
        <begin position="334"/>
        <end position="387"/>
    </location>
</feature>
<dbReference type="PROSITE" id="PS50113">
    <property type="entry name" value="PAC"/>
    <property type="match status" value="3"/>
</dbReference>
<dbReference type="EMBL" id="CP071090">
    <property type="protein sequence ID" value="QSQ21504.1"/>
    <property type="molecule type" value="Genomic_DNA"/>
</dbReference>
<dbReference type="InterPro" id="IPR036890">
    <property type="entry name" value="HATPase_C_sf"/>
</dbReference>
<dbReference type="InterPro" id="IPR005467">
    <property type="entry name" value="His_kinase_dom"/>
</dbReference>
<dbReference type="Gene3D" id="3.30.565.10">
    <property type="entry name" value="Histidine kinase-like ATPase, C-terminal domain"/>
    <property type="match status" value="1"/>
</dbReference>
<dbReference type="InterPro" id="IPR052162">
    <property type="entry name" value="Sensor_kinase/Photoreceptor"/>
</dbReference>
<dbReference type="PROSITE" id="PS50112">
    <property type="entry name" value="PAS"/>
    <property type="match status" value="2"/>
</dbReference>
<evidence type="ECO:0000259" key="7">
    <source>
        <dbReference type="PROSITE" id="PS50112"/>
    </source>
</evidence>
<dbReference type="SMART" id="SM00065">
    <property type="entry name" value="GAF"/>
    <property type="match status" value="1"/>
</dbReference>
<evidence type="ECO:0000313" key="10">
    <source>
        <dbReference type="Proteomes" id="UP000662747"/>
    </source>
</evidence>
<dbReference type="Pfam" id="PF00512">
    <property type="entry name" value="HisKA"/>
    <property type="match status" value="1"/>
</dbReference>
<dbReference type="InterPro" id="IPR035965">
    <property type="entry name" value="PAS-like_dom_sf"/>
</dbReference>
<dbReference type="RefSeq" id="WP_206723081.1">
    <property type="nucleotide sequence ID" value="NZ_CP071090.1"/>
</dbReference>
<keyword evidence="4" id="KW-0808">Transferase</keyword>
<dbReference type="Pfam" id="PF13185">
    <property type="entry name" value="GAF_2"/>
    <property type="match status" value="1"/>
</dbReference>
<evidence type="ECO:0000256" key="5">
    <source>
        <dbReference type="ARBA" id="ARBA00022777"/>
    </source>
</evidence>